<proteinExistence type="predicted"/>
<name>A0ABN8K936_9HYPH</name>
<accession>A0ABN8K936</accession>
<dbReference type="Proteomes" id="UP001152604">
    <property type="component" value="Unassembled WGS sequence"/>
</dbReference>
<feature type="region of interest" description="Disordered" evidence="1">
    <location>
        <begin position="50"/>
        <end position="70"/>
    </location>
</feature>
<reference evidence="2" key="1">
    <citation type="submission" date="2022-03" db="EMBL/GenBank/DDBJ databases">
        <authorList>
            <person name="Brunel B."/>
        </authorList>
    </citation>
    <scope>NUCLEOTIDE SEQUENCE</scope>
    <source>
        <strain evidence="2">STM4922sample</strain>
    </source>
</reference>
<organism evidence="2 3">
    <name type="scientific">Mesorhizobium ventifaucium</name>
    <dbReference type="NCBI Taxonomy" id="666020"/>
    <lineage>
        <taxon>Bacteria</taxon>
        <taxon>Pseudomonadati</taxon>
        <taxon>Pseudomonadota</taxon>
        <taxon>Alphaproteobacteria</taxon>
        <taxon>Hyphomicrobiales</taxon>
        <taxon>Phyllobacteriaceae</taxon>
        <taxon>Mesorhizobium</taxon>
    </lineage>
</organism>
<evidence type="ECO:0000313" key="2">
    <source>
        <dbReference type="EMBL" id="CAH2406779.1"/>
    </source>
</evidence>
<evidence type="ECO:0000256" key="1">
    <source>
        <dbReference type="SAM" id="MobiDB-lite"/>
    </source>
</evidence>
<comment type="caution">
    <text evidence="2">The sequence shown here is derived from an EMBL/GenBank/DDBJ whole genome shotgun (WGS) entry which is preliminary data.</text>
</comment>
<feature type="compositionally biased region" description="Low complexity" evidence="1">
    <location>
        <begin position="59"/>
        <end position="70"/>
    </location>
</feature>
<dbReference type="EMBL" id="CAKXZS010000051">
    <property type="protein sequence ID" value="CAH2406779.1"/>
    <property type="molecule type" value="Genomic_DNA"/>
</dbReference>
<evidence type="ECO:0000313" key="3">
    <source>
        <dbReference type="Proteomes" id="UP001152604"/>
    </source>
</evidence>
<gene>
    <name evidence="2" type="ORF">MES4922_550020</name>
</gene>
<keyword evidence="3" id="KW-1185">Reference proteome</keyword>
<protein>
    <submittedName>
        <fullName evidence="2">Uncharacterized protein</fullName>
    </submittedName>
</protein>
<sequence>MRESRPSHQVHRLLGDWPLTVSFSLTGHVPHPEQVLVSLSEEDGLSPHMGKGTLPSLFSTASDSDSANSSAKTYIPAKLERLFPVYYLLKSWPA</sequence>